<feature type="domain" description="Glycosyl transferase family 28 C-terminal" evidence="1">
    <location>
        <begin position="281"/>
        <end position="346"/>
    </location>
</feature>
<evidence type="ECO:0000313" key="2">
    <source>
        <dbReference type="EMBL" id="KKQ37042.1"/>
    </source>
</evidence>
<name>A0A0G0H4G0_9BACT</name>
<dbReference type="Proteomes" id="UP000034471">
    <property type="component" value="Unassembled WGS sequence"/>
</dbReference>
<dbReference type="PANTHER" id="PTHR21015">
    <property type="entry name" value="UDP-N-ACETYLGLUCOSAMINE--N-ACETYLMURAMYL-(PENTAPEPTIDE) PYROPHOSPHORYL-UNDECAPRENOL N-ACETYLGLUCOSAMINE TRANSFERASE 1"/>
    <property type="match status" value="1"/>
</dbReference>
<keyword evidence="2" id="KW-0808">Transferase</keyword>
<sequence length="418" mass="48229">MQPIHKKKTFLCFTISIGLAHLVRILAVAEELQRRGHTVLVTLPKSKHSHFSNSSVKFIDLPDYTTESSMTAIQKFLFQGNFQQHIFNEIELYDTYHPDAVLIDFRYTAAISALAKNIPVFSISNSTALPVVFSLPKFTNFKIISHITSYIIEFVIVFLKKILIAKISRQLPKQFTRIQFSDIVQKITYLIPEHRNYMKINSKNLKLHYVSLLNWRGFQDMKIPEGFKKKTKNKKIYLTFGGTGFDKNKFTNLSYQLADKGYDVVVSSSNIAHIKDFKKHHNLFVEKYLPSNKILEIVDLIICHGGYNTMYEAASHHVPIISVPFNIDQLIHSYRFQELGLAKCLSTFNIHFIYLLAKLDLEKFQDIGRKVKIVDIINSVEDIFSNKAEYTKNVHHSQHMFPSQNGAKKTADIIEHLT</sequence>
<dbReference type="Pfam" id="PF04101">
    <property type="entry name" value="Glyco_tran_28_C"/>
    <property type="match status" value="1"/>
</dbReference>
<gene>
    <name evidence="2" type="ORF">US54_C0046G0005</name>
</gene>
<dbReference type="AlphaFoldDB" id="A0A0G0H4G0"/>
<dbReference type="PANTHER" id="PTHR21015:SF22">
    <property type="entry name" value="GLYCOSYLTRANSFERASE"/>
    <property type="match status" value="1"/>
</dbReference>
<reference evidence="2 3" key="1">
    <citation type="journal article" date="2015" name="Nature">
        <title>rRNA introns, odd ribosomes, and small enigmatic genomes across a large radiation of phyla.</title>
        <authorList>
            <person name="Brown C.T."/>
            <person name="Hug L.A."/>
            <person name="Thomas B.C."/>
            <person name="Sharon I."/>
            <person name="Castelle C.J."/>
            <person name="Singh A."/>
            <person name="Wilkins M.J."/>
            <person name="Williams K.H."/>
            <person name="Banfield J.F."/>
        </authorList>
    </citation>
    <scope>NUCLEOTIDE SEQUENCE [LARGE SCALE GENOMIC DNA]</scope>
</reference>
<dbReference type="GO" id="GO:0016758">
    <property type="term" value="F:hexosyltransferase activity"/>
    <property type="evidence" value="ECO:0007669"/>
    <property type="project" value="InterPro"/>
</dbReference>
<protein>
    <submittedName>
        <fullName evidence="2">Glycosyltransferase 28 domain protein</fullName>
    </submittedName>
</protein>
<evidence type="ECO:0000313" key="3">
    <source>
        <dbReference type="Proteomes" id="UP000034471"/>
    </source>
</evidence>
<dbReference type="SUPFAM" id="SSF53756">
    <property type="entry name" value="UDP-Glycosyltransferase/glycogen phosphorylase"/>
    <property type="match status" value="1"/>
</dbReference>
<dbReference type="Gene3D" id="3.40.50.2000">
    <property type="entry name" value="Glycogen Phosphorylase B"/>
    <property type="match status" value="2"/>
</dbReference>
<dbReference type="STRING" id="1618481.US54_C0046G0005"/>
<dbReference type="InterPro" id="IPR007235">
    <property type="entry name" value="Glyco_trans_28_C"/>
</dbReference>
<proteinExistence type="predicted"/>
<accession>A0A0G0H4G0</accession>
<comment type="caution">
    <text evidence="2">The sequence shown here is derived from an EMBL/GenBank/DDBJ whole genome shotgun (WGS) entry which is preliminary data.</text>
</comment>
<evidence type="ECO:0000259" key="1">
    <source>
        <dbReference type="Pfam" id="PF04101"/>
    </source>
</evidence>
<organism evidence="2 3">
    <name type="scientific">Candidatus Roizmanbacteria bacterium GW2011_GWA2_37_7</name>
    <dbReference type="NCBI Taxonomy" id="1618481"/>
    <lineage>
        <taxon>Bacteria</taxon>
        <taxon>Candidatus Roizmaniibacteriota</taxon>
    </lineage>
</organism>
<dbReference type="EMBL" id="LBTJ01000046">
    <property type="protein sequence ID" value="KKQ37042.1"/>
    <property type="molecule type" value="Genomic_DNA"/>
</dbReference>